<dbReference type="InterPro" id="IPR019618">
    <property type="entry name" value="Spore_germination_GerPA"/>
</dbReference>
<evidence type="ECO:0000313" key="1">
    <source>
        <dbReference type="EMBL" id="USG66186.1"/>
    </source>
</evidence>
<dbReference type="Proteomes" id="UP001056500">
    <property type="component" value="Chromosome"/>
</dbReference>
<dbReference type="Pfam" id="PF10676">
    <property type="entry name" value="gerPA"/>
    <property type="match status" value="1"/>
</dbReference>
<keyword evidence="2" id="KW-1185">Reference proteome</keyword>
<reference evidence="1" key="1">
    <citation type="submission" date="2022-06" db="EMBL/GenBank/DDBJ databases">
        <title>Genome sequencing of Brevibacillus sp. BB3-R1.</title>
        <authorList>
            <person name="Heo J."/>
            <person name="Lee D."/>
            <person name="Won M."/>
            <person name="Han B.-H."/>
            <person name="Hong S.-B."/>
            <person name="Kwon S.-W."/>
        </authorList>
    </citation>
    <scope>NUCLEOTIDE SEQUENCE</scope>
    <source>
        <strain evidence="1">BB3-R1</strain>
    </source>
</reference>
<protein>
    <submittedName>
        <fullName evidence="1">Spore germination protein</fullName>
    </submittedName>
</protein>
<gene>
    <name evidence="1" type="ORF">NDK47_02295</name>
</gene>
<accession>A0ABY4WGA1</accession>
<evidence type="ECO:0000313" key="2">
    <source>
        <dbReference type="Proteomes" id="UP001056500"/>
    </source>
</evidence>
<proteinExistence type="predicted"/>
<sequence length="76" mass="8076">MPAIVGVVNVVSVDRGIFNIGDVRIISPRISEKTFAGGGSFNSGTNLKIDNSNTALNVYESSVVDQGIYMQNDLLS</sequence>
<name>A0ABY4WGA1_9BACL</name>
<dbReference type="PANTHER" id="PTHR37808:SF3">
    <property type="entry name" value="SPORE GERMINATION PROTEIN GERPA-RELATED"/>
    <property type="match status" value="1"/>
</dbReference>
<dbReference type="EMBL" id="CP098755">
    <property type="protein sequence ID" value="USG66186.1"/>
    <property type="molecule type" value="Genomic_DNA"/>
</dbReference>
<dbReference type="PANTHER" id="PTHR37808">
    <property type="entry name" value="SPORE GERMINATION PROTEIN-LIKE PROTEIN YDZR-RELATED"/>
    <property type="match status" value="1"/>
</dbReference>
<organism evidence="1 2">
    <name type="scientific">Brevibacillus ruminantium</name>
    <dbReference type="NCBI Taxonomy" id="2950604"/>
    <lineage>
        <taxon>Bacteria</taxon>
        <taxon>Bacillati</taxon>
        <taxon>Bacillota</taxon>
        <taxon>Bacilli</taxon>
        <taxon>Bacillales</taxon>
        <taxon>Paenibacillaceae</taxon>
        <taxon>Brevibacillus</taxon>
    </lineage>
</organism>